<keyword evidence="3" id="KW-1185">Reference proteome</keyword>
<proteinExistence type="predicted"/>
<gene>
    <name evidence="1" type="ORF">MUS1_08955</name>
    <name evidence="2" type="ORF">MUS1_14355</name>
</gene>
<dbReference type="PATRIC" id="fig|1122207.3.peg.2019"/>
<name>X7E2R7_9GAMM</name>
<dbReference type="Proteomes" id="UP000054058">
    <property type="component" value="Unassembled WGS sequence"/>
</dbReference>
<evidence type="ECO:0000313" key="3">
    <source>
        <dbReference type="Proteomes" id="UP000054058"/>
    </source>
</evidence>
<organism evidence="1 3">
    <name type="scientific">Marinomonas ushuaiensis DSM 15871</name>
    <dbReference type="NCBI Taxonomy" id="1122207"/>
    <lineage>
        <taxon>Bacteria</taxon>
        <taxon>Pseudomonadati</taxon>
        <taxon>Pseudomonadota</taxon>
        <taxon>Gammaproteobacteria</taxon>
        <taxon>Oceanospirillales</taxon>
        <taxon>Oceanospirillaceae</taxon>
        <taxon>Marinomonas</taxon>
    </lineage>
</organism>
<protein>
    <submittedName>
        <fullName evidence="1">Uncharacterized protein</fullName>
    </submittedName>
</protein>
<evidence type="ECO:0000313" key="2">
    <source>
        <dbReference type="EMBL" id="ETX10557.1"/>
    </source>
</evidence>
<dbReference type="AlphaFoldDB" id="X7E2R7"/>
<dbReference type="EMBL" id="JAMB01000023">
    <property type="protein sequence ID" value="ETX09421.1"/>
    <property type="molecule type" value="Genomic_DNA"/>
</dbReference>
<evidence type="ECO:0000313" key="1">
    <source>
        <dbReference type="EMBL" id="ETX09421.1"/>
    </source>
</evidence>
<sequence length="62" mass="6784">MPTLITKYLSNTALASGKTHRQAGAMKQSAIHAISHQKNDTKARHKIVGTNIHHSISAIYFS</sequence>
<dbReference type="EMBL" id="JAMB01000008">
    <property type="protein sequence ID" value="ETX10557.1"/>
    <property type="molecule type" value="Genomic_DNA"/>
</dbReference>
<reference evidence="1 3" key="1">
    <citation type="submission" date="2014-01" db="EMBL/GenBank/DDBJ databases">
        <title>Marinomonas ushuaiensis DSM 15871 Genome Sequencing.</title>
        <authorList>
            <person name="Lai Q."/>
            <person name="Shao Z.S."/>
        </authorList>
    </citation>
    <scope>NUCLEOTIDE SEQUENCE [LARGE SCALE GENOMIC DNA]</scope>
    <source>
        <strain evidence="1 3">DSM 15871</strain>
    </source>
</reference>
<comment type="caution">
    <text evidence="1">The sequence shown here is derived from an EMBL/GenBank/DDBJ whole genome shotgun (WGS) entry which is preliminary data.</text>
</comment>
<accession>X7E2R7</accession>